<comment type="caution">
    <text evidence="2">The sequence shown here is derived from an EMBL/GenBank/DDBJ whole genome shotgun (WGS) entry which is preliminary data.</text>
</comment>
<gene>
    <name evidence="2" type="ORF">EIP91_005887</name>
</gene>
<feature type="region of interest" description="Disordered" evidence="1">
    <location>
        <begin position="51"/>
        <end position="72"/>
    </location>
</feature>
<reference evidence="2 3" key="1">
    <citation type="submission" date="2018-11" db="EMBL/GenBank/DDBJ databases">
        <title>Genome assembly of Steccherinum ochraceum LE-BIN_3174, the white-rot fungus of the Steccherinaceae family (The Residual Polyporoid clade, Polyporales, Basidiomycota).</title>
        <authorList>
            <person name="Fedorova T.V."/>
            <person name="Glazunova O.A."/>
            <person name="Landesman E.O."/>
            <person name="Moiseenko K.V."/>
            <person name="Psurtseva N.V."/>
            <person name="Savinova O.S."/>
            <person name="Shakhova N.V."/>
            <person name="Tyazhelova T.V."/>
            <person name="Vasina D.V."/>
        </authorList>
    </citation>
    <scope>NUCLEOTIDE SEQUENCE [LARGE SCALE GENOMIC DNA]</scope>
    <source>
        <strain evidence="2 3">LE-BIN_3174</strain>
    </source>
</reference>
<dbReference type="Proteomes" id="UP000292702">
    <property type="component" value="Unassembled WGS sequence"/>
</dbReference>
<proteinExistence type="predicted"/>
<dbReference type="EMBL" id="RWJN01000318">
    <property type="protein sequence ID" value="TCD63159.1"/>
    <property type="molecule type" value="Genomic_DNA"/>
</dbReference>
<sequence length="439" mass="49185">MEDHRLLCSIPFEGAIRYPLVSGGFLAFHANPGELEVWRRTSDASRGFALDSTSPFAPTESQRSRTPPSSHTLRGHYSPYACIRPVSTFFRLYRLHFPLMVWAELNDSYCLHSYDLSTGVQLRTVKLSEVREIGRQSKPGFTLPANPALMDVSVSDEYIIGCYDSVVIVVSVSQLKLGHLAVIVLAEAHAPAVLQQSSHRIQDPSRPTDLQWERRWKQESANDSFVTVTGRSAMQCLHVAPPSPKATAAANSALVVHGVHSRPSAGFINALISPDGRHLALISGFGIFSLYPDFYRLAKGAIAPEEVVQRLYFREPLSDFTWGVDSRRLAIVTSFEKLFLMDLNPSFHSPQTSEREDDEISLPLISLHRMVHFSMNVHRNGSLFMTSTRVWLRSNQGQFRSRIETKDASLLSSPIGDEDLLWPDDSLALCYIDFSPHME</sequence>
<dbReference type="AlphaFoldDB" id="A0A4R0REW9"/>
<name>A0A4R0REW9_9APHY</name>
<evidence type="ECO:0000313" key="3">
    <source>
        <dbReference type="Proteomes" id="UP000292702"/>
    </source>
</evidence>
<keyword evidence="3" id="KW-1185">Reference proteome</keyword>
<dbReference type="OrthoDB" id="550575at2759"/>
<evidence type="ECO:0000313" key="2">
    <source>
        <dbReference type="EMBL" id="TCD63159.1"/>
    </source>
</evidence>
<protein>
    <submittedName>
        <fullName evidence="2">Uncharacterized protein</fullName>
    </submittedName>
</protein>
<organism evidence="2 3">
    <name type="scientific">Steccherinum ochraceum</name>
    <dbReference type="NCBI Taxonomy" id="92696"/>
    <lineage>
        <taxon>Eukaryota</taxon>
        <taxon>Fungi</taxon>
        <taxon>Dikarya</taxon>
        <taxon>Basidiomycota</taxon>
        <taxon>Agaricomycotina</taxon>
        <taxon>Agaricomycetes</taxon>
        <taxon>Polyporales</taxon>
        <taxon>Steccherinaceae</taxon>
        <taxon>Steccherinum</taxon>
    </lineage>
</organism>
<accession>A0A4R0REW9</accession>
<evidence type="ECO:0000256" key="1">
    <source>
        <dbReference type="SAM" id="MobiDB-lite"/>
    </source>
</evidence>